<sequence length="280" mass="30978">MHSDDESDEEFGERIPQEQPLPSFVSSVVSGDKSPLKDILKPETVTKFKAEEFASSTKTNIATVVSKTSDLITSSFTDDKPKLTDLEDDKPIDLKDDRVQAKHEDKPKSPLDSVKSSLIVYSDDESDEEYGFPRPQEKPACQPIPSVVPSLVALDKSPLKPEEKPAPIVIKDDKIPAKPEDKPKSLLDSVKPSPTMYSDDESDEEFGERIPQEQPLPSSVSSVVAGDKSPLKDILKLKTVTVVKAEEICQVLLKSIFALWSPKTFRFGLPVHITDRPPLN</sequence>
<gene>
    <name evidence="2" type="primary">Dper\GL17813</name>
    <name evidence="2" type="ORF">Dper_GL17813</name>
</gene>
<keyword evidence="3" id="KW-1185">Reference proteome</keyword>
<dbReference type="eggNOG" id="ENOG502RTJG">
    <property type="taxonomic scope" value="Eukaryota"/>
</dbReference>
<dbReference type="Proteomes" id="UP000008744">
    <property type="component" value="Unassembled WGS sequence"/>
</dbReference>
<dbReference type="AlphaFoldDB" id="B4IRY5"/>
<evidence type="ECO:0000313" key="3">
    <source>
        <dbReference type="Proteomes" id="UP000008744"/>
    </source>
</evidence>
<dbReference type="EMBL" id="CH696823">
    <property type="protein sequence ID" value="EDW39516.1"/>
    <property type="molecule type" value="Genomic_DNA"/>
</dbReference>
<feature type="region of interest" description="Disordered" evidence="1">
    <location>
        <begin position="1"/>
        <end position="36"/>
    </location>
</feature>
<dbReference type="PhylomeDB" id="B4IRY5"/>
<evidence type="ECO:0000313" key="2">
    <source>
        <dbReference type="EMBL" id="EDW39516.1"/>
    </source>
</evidence>
<reference evidence="2 3" key="1">
    <citation type="journal article" date="2007" name="Nature">
        <title>Evolution of genes and genomes on the Drosophila phylogeny.</title>
        <authorList>
            <consortium name="Drosophila 12 Genomes Consortium"/>
            <person name="Clark A.G."/>
            <person name="Eisen M.B."/>
            <person name="Smith D.R."/>
            <person name="Bergman C.M."/>
            <person name="Oliver B."/>
            <person name="Markow T.A."/>
            <person name="Kaufman T.C."/>
            <person name="Kellis M."/>
            <person name="Gelbart W."/>
            <person name="Iyer V.N."/>
            <person name="Pollard D.A."/>
            <person name="Sackton T.B."/>
            <person name="Larracuente A.M."/>
            <person name="Singh N.D."/>
            <person name="Abad J.P."/>
            <person name="Abt D.N."/>
            <person name="Adryan B."/>
            <person name="Aguade M."/>
            <person name="Akashi H."/>
            <person name="Anderson W.W."/>
            <person name="Aquadro C.F."/>
            <person name="Ardell D.H."/>
            <person name="Arguello R."/>
            <person name="Artieri C.G."/>
            <person name="Barbash D.A."/>
            <person name="Barker D."/>
            <person name="Barsanti P."/>
            <person name="Batterham P."/>
            <person name="Batzoglou S."/>
            <person name="Begun D."/>
            <person name="Bhutkar A."/>
            <person name="Blanco E."/>
            <person name="Bosak S.A."/>
            <person name="Bradley R.K."/>
            <person name="Brand A.D."/>
            <person name="Brent M.R."/>
            <person name="Brooks A.N."/>
            <person name="Brown R.H."/>
            <person name="Butlin R.K."/>
            <person name="Caggese C."/>
            <person name="Calvi B.R."/>
            <person name="Bernardo de Carvalho A."/>
            <person name="Caspi A."/>
            <person name="Castrezana S."/>
            <person name="Celniker S.E."/>
            <person name="Chang J.L."/>
            <person name="Chapple C."/>
            <person name="Chatterji S."/>
            <person name="Chinwalla A."/>
            <person name="Civetta A."/>
            <person name="Clifton S.W."/>
            <person name="Comeron J.M."/>
            <person name="Costello J.C."/>
            <person name="Coyne J.A."/>
            <person name="Daub J."/>
            <person name="David R.G."/>
            <person name="Delcher A.L."/>
            <person name="Delehaunty K."/>
            <person name="Do C.B."/>
            <person name="Ebling H."/>
            <person name="Edwards K."/>
            <person name="Eickbush T."/>
            <person name="Evans J.D."/>
            <person name="Filipski A."/>
            <person name="Findeiss S."/>
            <person name="Freyhult E."/>
            <person name="Fulton L."/>
            <person name="Fulton R."/>
            <person name="Garcia A.C."/>
            <person name="Gardiner A."/>
            <person name="Garfield D.A."/>
            <person name="Garvin B.E."/>
            <person name="Gibson G."/>
            <person name="Gilbert D."/>
            <person name="Gnerre S."/>
            <person name="Godfrey J."/>
            <person name="Good R."/>
            <person name="Gotea V."/>
            <person name="Gravely B."/>
            <person name="Greenberg A.J."/>
            <person name="Griffiths-Jones S."/>
            <person name="Gross S."/>
            <person name="Guigo R."/>
            <person name="Gustafson E.A."/>
            <person name="Haerty W."/>
            <person name="Hahn M.W."/>
            <person name="Halligan D.L."/>
            <person name="Halpern A.L."/>
            <person name="Halter G.M."/>
            <person name="Han M.V."/>
            <person name="Heger A."/>
            <person name="Hillier L."/>
            <person name="Hinrichs A.S."/>
            <person name="Holmes I."/>
            <person name="Hoskins R.A."/>
            <person name="Hubisz M.J."/>
            <person name="Hultmark D."/>
            <person name="Huntley M.A."/>
            <person name="Jaffe D.B."/>
            <person name="Jagadeeshan S."/>
            <person name="Jeck W.R."/>
            <person name="Johnson J."/>
            <person name="Jones C.D."/>
            <person name="Jordan W.C."/>
            <person name="Karpen G.H."/>
            <person name="Kataoka E."/>
            <person name="Keightley P.D."/>
            <person name="Kheradpour P."/>
            <person name="Kirkness E.F."/>
            <person name="Koerich L.B."/>
            <person name="Kristiansen K."/>
            <person name="Kudrna D."/>
            <person name="Kulathinal R.J."/>
            <person name="Kumar S."/>
            <person name="Kwok R."/>
            <person name="Lander E."/>
            <person name="Langley C.H."/>
            <person name="Lapoint R."/>
            <person name="Lazzaro B.P."/>
            <person name="Lee S.J."/>
            <person name="Levesque L."/>
            <person name="Li R."/>
            <person name="Lin C.F."/>
            <person name="Lin M.F."/>
            <person name="Lindblad-Toh K."/>
            <person name="Llopart A."/>
            <person name="Long M."/>
            <person name="Low L."/>
            <person name="Lozovsky E."/>
            <person name="Lu J."/>
            <person name="Luo M."/>
            <person name="Machado C.A."/>
            <person name="Makalowski W."/>
            <person name="Marzo M."/>
            <person name="Matsuda M."/>
            <person name="Matzkin L."/>
            <person name="McAllister B."/>
            <person name="McBride C.S."/>
            <person name="McKernan B."/>
            <person name="McKernan K."/>
            <person name="Mendez-Lago M."/>
            <person name="Minx P."/>
            <person name="Mollenhauer M.U."/>
            <person name="Montooth K."/>
            <person name="Mount S.M."/>
            <person name="Mu X."/>
            <person name="Myers E."/>
            <person name="Negre B."/>
            <person name="Newfeld S."/>
            <person name="Nielsen R."/>
            <person name="Noor M.A."/>
            <person name="O'Grady P."/>
            <person name="Pachter L."/>
            <person name="Papaceit M."/>
            <person name="Parisi M.J."/>
            <person name="Parisi M."/>
            <person name="Parts L."/>
            <person name="Pedersen J.S."/>
            <person name="Pesole G."/>
            <person name="Phillippy A.M."/>
            <person name="Ponting C.P."/>
            <person name="Pop M."/>
            <person name="Porcelli D."/>
            <person name="Powell J.R."/>
            <person name="Prohaska S."/>
            <person name="Pruitt K."/>
            <person name="Puig M."/>
            <person name="Quesneville H."/>
            <person name="Ram K.R."/>
            <person name="Rand D."/>
            <person name="Rasmussen M.D."/>
            <person name="Reed L.K."/>
            <person name="Reenan R."/>
            <person name="Reily A."/>
            <person name="Remington K.A."/>
            <person name="Rieger T.T."/>
            <person name="Ritchie M.G."/>
            <person name="Robin C."/>
            <person name="Rogers Y.H."/>
            <person name="Rohde C."/>
            <person name="Rozas J."/>
            <person name="Rubenfield M.J."/>
            <person name="Ruiz A."/>
            <person name="Russo S."/>
            <person name="Salzberg S.L."/>
            <person name="Sanchez-Gracia A."/>
            <person name="Saranga D.J."/>
            <person name="Sato H."/>
            <person name="Schaeffer S.W."/>
            <person name="Schatz M.C."/>
            <person name="Schlenke T."/>
            <person name="Schwartz R."/>
            <person name="Segarra C."/>
            <person name="Singh R.S."/>
            <person name="Sirot L."/>
            <person name="Sirota M."/>
            <person name="Sisneros N.B."/>
            <person name="Smith C.D."/>
            <person name="Smith T.F."/>
            <person name="Spieth J."/>
            <person name="Stage D.E."/>
            <person name="Stark A."/>
            <person name="Stephan W."/>
            <person name="Strausberg R.L."/>
            <person name="Strempel S."/>
            <person name="Sturgill D."/>
            <person name="Sutton G."/>
            <person name="Sutton G.G."/>
            <person name="Tao W."/>
            <person name="Teichmann S."/>
            <person name="Tobari Y.N."/>
            <person name="Tomimura Y."/>
            <person name="Tsolas J.M."/>
            <person name="Valente V.L."/>
            <person name="Venter E."/>
            <person name="Venter J.C."/>
            <person name="Vicario S."/>
            <person name="Vieira F.G."/>
            <person name="Vilella A.J."/>
            <person name="Villasante A."/>
            <person name="Walenz B."/>
            <person name="Wang J."/>
            <person name="Wasserman M."/>
            <person name="Watts T."/>
            <person name="Wilson D."/>
            <person name="Wilson R.K."/>
            <person name="Wing R.A."/>
            <person name="Wolfner M.F."/>
            <person name="Wong A."/>
            <person name="Wong G.K."/>
            <person name="Wu C.I."/>
            <person name="Wu G."/>
            <person name="Yamamoto D."/>
            <person name="Yang H.P."/>
            <person name="Yang S.P."/>
            <person name="Yorke J.A."/>
            <person name="Yoshida K."/>
            <person name="Zdobnov E."/>
            <person name="Zhang P."/>
            <person name="Zhang Y."/>
            <person name="Zimin A.V."/>
            <person name="Baldwin J."/>
            <person name="Abdouelleil A."/>
            <person name="Abdulkadir J."/>
            <person name="Abebe A."/>
            <person name="Abera B."/>
            <person name="Abreu J."/>
            <person name="Acer S.C."/>
            <person name="Aftuck L."/>
            <person name="Alexander A."/>
            <person name="An P."/>
            <person name="Anderson E."/>
            <person name="Anderson S."/>
            <person name="Arachi H."/>
            <person name="Azer M."/>
            <person name="Bachantsang P."/>
            <person name="Barry A."/>
            <person name="Bayul T."/>
            <person name="Berlin A."/>
            <person name="Bessette D."/>
            <person name="Bloom T."/>
            <person name="Blye J."/>
            <person name="Boguslavskiy L."/>
            <person name="Bonnet C."/>
            <person name="Boukhgalter B."/>
            <person name="Bourzgui I."/>
            <person name="Brown A."/>
            <person name="Cahill P."/>
            <person name="Channer S."/>
            <person name="Cheshatsang Y."/>
            <person name="Chuda L."/>
            <person name="Citroen M."/>
            <person name="Collymore A."/>
            <person name="Cooke P."/>
            <person name="Costello M."/>
            <person name="D'Aco K."/>
            <person name="Daza R."/>
            <person name="De Haan G."/>
            <person name="DeGray S."/>
            <person name="DeMaso C."/>
            <person name="Dhargay N."/>
            <person name="Dooley K."/>
            <person name="Dooley E."/>
            <person name="Doricent M."/>
            <person name="Dorje P."/>
            <person name="Dorjee K."/>
            <person name="Dupes A."/>
            <person name="Elong R."/>
            <person name="Falk J."/>
            <person name="Farina A."/>
            <person name="Faro S."/>
            <person name="Ferguson D."/>
            <person name="Fisher S."/>
            <person name="Foley C.D."/>
            <person name="Franke A."/>
            <person name="Friedrich D."/>
            <person name="Gadbois L."/>
            <person name="Gearin G."/>
            <person name="Gearin C.R."/>
            <person name="Giannoukos G."/>
            <person name="Goode T."/>
            <person name="Graham J."/>
            <person name="Grandbois E."/>
            <person name="Grewal S."/>
            <person name="Gyaltsen K."/>
            <person name="Hafez N."/>
            <person name="Hagos B."/>
            <person name="Hall J."/>
            <person name="Henson C."/>
            <person name="Hollinger A."/>
            <person name="Honan T."/>
            <person name="Huard M.D."/>
            <person name="Hughes L."/>
            <person name="Hurhula B."/>
            <person name="Husby M.E."/>
            <person name="Kamat A."/>
            <person name="Kanga B."/>
            <person name="Kashin S."/>
            <person name="Khazanovich D."/>
            <person name="Kisner P."/>
            <person name="Lance K."/>
            <person name="Lara M."/>
            <person name="Lee W."/>
            <person name="Lennon N."/>
            <person name="Letendre F."/>
            <person name="LeVine R."/>
            <person name="Lipovsky A."/>
            <person name="Liu X."/>
            <person name="Liu J."/>
            <person name="Liu S."/>
            <person name="Lokyitsang T."/>
            <person name="Lokyitsang Y."/>
            <person name="Lubonja R."/>
            <person name="Lui A."/>
            <person name="MacDonald P."/>
            <person name="Magnisalis V."/>
            <person name="Maru K."/>
            <person name="Matthews C."/>
            <person name="McCusker W."/>
            <person name="McDonough S."/>
            <person name="Mehta T."/>
            <person name="Meldrim J."/>
            <person name="Meneus L."/>
            <person name="Mihai O."/>
            <person name="Mihalev A."/>
            <person name="Mihova T."/>
            <person name="Mittelman R."/>
            <person name="Mlenga V."/>
            <person name="Montmayeur A."/>
            <person name="Mulrain L."/>
            <person name="Navidi A."/>
            <person name="Naylor J."/>
            <person name="Negash T."/>
            <person name="Nguyen T."/>
            <person name="Nguyen N."/>
            <person name="Nicol R."/>
            <person name="Norbu C."/>
            <person name="Norbu N."/>
            <person name="Novod N."/>
            <person name="O'Neill B."/>
            <person name="Osman S."/>
            <person name="Markiewicz E."/>
            <person name="Oyono O.L."/>
            <person name="Patti C."/>
            <person name="Phunkhang P."/>
            <person name="Pierre F."/>
            <person name="Priest M."/>
            <person name="Raghuraman S."/>
            <person name="Rege F."/>
            <person name="Reyes R."/>
            <person name="Rise C."/>
            <person name="Rogov P."/>
            <person name="Ross K."/>
            <person name="Ryan E."/>
            <person name="Settipalli S."/>
            <person name="Shea T."/>
            <person name="Sherpa N."/>
            <person name="Shi L."/>
            <person name="Shih D."/>
            <person name="Sparrow T."/>
            <person name="Spaulding J."/>
            <person name="Stalker J."/>
            <person name="Stange-Thomann N."/>
            <person name="Stavropoulos S."/>
            <person name="Stone C."/>
            <person name="Strader C."/>
            <person name="Tesfaye S."/>
            <person name="Thomson T."/>
            <person name="Thoulutsang Y."/>
            <person name="Thoulutsang D."/>
            <person name="Topham K."/>
            <person name="Topping I."/>
            <person name="Tsamla T."/>
            <person name="Vassiliev H."/>
            <person name="Vo A."/>
            <person name="Wangchuk T."/>
            <person name="Wangdi T."/>
            <person name="Weiand M."/>
            <person name="Wilkinson J."/>
            <person name="Wilson A."/>
            <person name="Yadav S."/>
            <person name="Young G."/>
            <person name="Yu Q."/>
            <person name="Zembek L."/>
            <person name="Zhong D."/>
            <person name="Zimmer A."/>
            <person name="Zwirko Z."/>
            <person name="Jaffe D.B."/>
            <person name="Alvarez P."/>
            <person name="Brockman W."/>
            <person name="Butler J."/>
            <person name="Chin C."/>
            <person name="Gnerre S."/>
            <person name="Grabherr M."/>
            <person name="Kleber M."/>
            <person name="Mauceli E."/>
            <person name="MacCallum I."/>
        </authorList>
    </citation>
    <scope>NUCLEOTIDE SEQUENCE [LARGE SCALE GENOMIC DNA]</scope>
    <source>
        <strain evidence="3">MSH-3 / Tucson 14011-0111.49</strain>
    </source>
</reference>
<feature type="compositionally biased region" description="Basic and acidic residues" evidence="1">
    <location>
        <begin position="77"/>
        <end position="109"/>
    </location>
</feature>
<dbReference type="HOGENOM" id="CLU_994880_0_0_1"/>
<dbReference type="OrthoDB" id="20872at2759"/>
<proteinExistence type="predicted"/>
<protein>
    <submittedName>
        <fullName evidence="2">GL17813</fullName>
    </submittedName>
</protein>
<dbReference type="STRING" id="7234.B4IRY5"/>
<feature type="compositionally biased region" description="Acidic residues" evidence="1">
    <location>
        <begin position="1"/>
        <end position="11"/>
    </location>
</feature>
<feature type="region of interest" description="Disordered" evidence="1">
    <location>
        <begin position="74"/>
        <end position="225"/>
    </location>
</feature>
<organism evidence="3">
    <name type="scientific">Drosophila persimilis</name>
    <name type="common">Fruit fly</name>
    <dbReference type="NCBI Taxonomy" id="7234"/>
    <lineage>
        <taxon>Eukaryota</taxon>
        <taxon>Metazoa</taxon>
        <taxon>Ecdysozoa</taxon>
        <taxon>Arthropoda</taxon>
        <taxon>Hexapoda</taxon>
        <taxon>Insecta</taxon>
        <taxon>Pterygota</taxon>
        <taxon>Neoptera</taxon>
        <taxon>Endopterygota</taxon>
        <taxon>Diptera</taxon>
        <taxon>Brachycera</taxon>
        <taxon>Muscomorpha</taxon>
        <taxon>Ephydroidea</taxon>
        <taxon>Drosophilidae</taxon>
        <taxon>Drosophila</taxon>
        <taxon>Sophophora</taxon>
    </lineage>
</organism>
<name>B4IRY5_DROPE</name>
<evidence type="ECO:0000256" key="1">
    <source>
        <dbReference type="SAM" id="MobiDB-lite"/>
    </source>
</evidence>
<accession>B4IRY5</accession>
<feature type="compositionally biased region" description="Basic and acidic residues" evidence="1">
    <location>
        <begin position="157"/>
        <end position="185"/>
    </location>
</feature>